<gene>
    <name evidence="3" type="ORF">B0T10DRAFT_493595</name>
</gene>
<dbReference type="EMBL" id="JAGPYM010000021">
    <property type="protein sequence ID" value="KAH6884096.1"/>
    <property type="molecule type" value="Genomic_DNA"/>
</dbReference>
<feature type="compositionally biased region" description="Basic and acidic residues" evidence="1">
    <location>
        <begin position="9"/>
        <end position="25"/>
    </location>
</feature>
<accession>A0A9P9AM03</accession>
<name>A0A9P9AM03_9HYPO</name>
<feature type="region of interest" description="Disordered" evidence="1">
    <location>
        <begin position="1"/>
        <end position="40"/>
    </location>
</feature>
<dbReference type="InterPro" id="IPR012942">
    <property type="entry name" value="SRR1-like"/>
</dbReference>
<dbReference type="Proteomes" id="UP000777438">
    <property type="component" value="Unassembled WGS sequence"/>
</dbReference>
<feature type="region of interest" description="Disordered" evidence="1">
    <location>
        <begin position="259"/>
        <end position="291"/>
    </location>
</feature>
<dbReference type="OrthoDB" id="5318346at2759"/>
<keyword evidence="4" id="KW-1185">Reference proteome</keyword>
<organism evidence="3 4">
    <name type="scientific">Thelonectria olida</name>
    <dbReference type="NCBI Taxonomy" id="1576542"/>
    <lineage>
        <taxon>Eukaryota</taxon>
        <taxon>Fungi</taxon>
        <taxon>Dikarya</taxon>
        <taxon>Ascomycota</taxon>
        <taxon>Pezizomycotina</taxon>
        <taxon>Sordariomycetes</taxon>
        <taxon>Hypocreomycetidae</taxon>
        <taxon>Hypocreales</taxon>
        <taxon>Nectriaceae</taxon>
        <taxon>Thelonectria</taxon>
    </lineage>
</organism>
<feature type="domain" description="SRR1-like" evidence="2">
    <location>
        <begin position="83"/>
        <end position="227"/>
    </location>
</feature>
<proteinExistence type="predicted"/>
<evidence type="ECO:0000259" key="2">
    <source>
        <dbReference type="Pfam" id="PF07985"/>
    </source>
</evidence>
<dbReference type="PANTHER" id="PTHR42080">
    <property type="entry name" value="SRR1 DOMAIN-CONTAINING PROTEIN"/>
    <property type="match status" value="1"/>
</dbReference>
<evidence type="ECO:0000313" key="4">
    <source>
        <dbReference type="Proteomes" id="UP000777438"/>
    </source>
</evidence>
<dbReference type="PANTHER" id="PTHR42080:SF1">
    <property type="entry name" value="SRR1-LIKE DOMAIN-CONTAINING PROTEIN"/>
    <property type="match status" value="1"/>
</dbReference>
<comment type="caution">
    <text evidence="3">The sequence shown here is derived from an EMBL/GenBank/DDBJ whole genome shotgun (WGS) entry which is preliminary data.</text>
</comment>
<evidence type="ECO:0000256" key="1">
    <source>
        <dbReference type="SAM" id="MobiDB-lite"/>
    </source>
</evidence>
<feature type="compositionally biased region" description="Basic and acidic residues" evidence="1">
    <location>
        <begin position="266"/>
        <end position="285"/>
    </location>
</feature>
<dbReference type="Pfam" id="PF07985">
    <property type="entry name" value="SRR1"/>
    <property type="match status" value="1"/>
</dbReference>
<reference evidence="3 4" key="1">
    <citation type="journal article" date="2021" name="Nat. Commun.">
        <title>Genetic determinants of endophytism in the Arabidopsis root mycobiome.</title>
        <authorList>
            <person name="Mesny F."/>
            <person name="Miyauchi S."/>
            <person name="Thiergart T."/>
            <person name="Pickel B."/>
            <person name="Atanasova L."/>
            <person name="Karlsson M."/>
            <person name="Huettel B."/>
            <person name="Barry K.W."/>
            <person name="Haridas S."/>
            <person name="Chen C."/>
            <person name="Bauer D."/>
            <person name="Andreopoulos W."/>
            <person name="Pangilinan J."/>
            <person name="LaButti K."/>
            <person name="Riley R."/>
            <person name="Lipzen A."/>
            <person name="Clum A."/>
            <person name="Drula E."/>
            <person name="Henrissat B."/>
            <person name="Kohler A."/>
            <person name="Grigoriev I.V."/>
            <person name="Martin F.M."/>
            <person name="Hacquard S."/>
        </authorList>
    </citation>
    <scope>NUCLEOTIDE SEQUENCE [LARGE SCALE GENOMIC DNA]</scope>
    <source>
        <strain evidence="3 4">MPI-CAGE-CH-0241</strain>
    </source>
</reference>
<evidence type="ECO:0000313" key="3">
    <source>
        <dbReference type="EMBL" id="KAH6884096.1"/>
    </source>
</evidence>
<dbReference type="AlphaFoldDB" id="A0A9P9AM03"/>
<sequence>MPSQTSQHVSDDHASPKDSRQDEGWTRVTAKSRAGRRNKVAKARELPIKVRTDGLSPASELLADYHRMRPQWELQTCCRRMRELLAKNAGGLKTVSRAINLGNGTFDPHQAAWDGKRCSFVQLIAFTIMVEDLENITGSKIKTVFQDPAFTTSDKEFLASLGHRVVEAPAAMALVDEDAFVFGIHLYREVYAEALEKSLPAILIGTGYSVWEEILDTDKLDRVEEVDRTYRRNPFPQETHGGALYGTFMYWRPGIETQAESSGVVVKEDTKEKPEETEDLSKKLEATSLGD</sequence>
<protein>
    <recommendedName>
        <fullName evidence="2">SRR1-like domain-containing protein</fullName>
    </recommendedName>
</protein>